<dbReference type="Proteomes" id="UP001253439">
    <property type="component" value="Unassembled WGS sequence"/>
</dbReference>
<keyword evidence="4" id="KW-0574">Periplasm</keyword>
<proteinExistence type="predicted"/>
<dbReference type="InterPro" id="IPR028871">
    <property type="entry name" value="BlueCu_1_BS"/>
</dbReference>
<dbReference type="PROSITE" id="PS51257">
    <property type="entry name" value="PROKAR_LIPOPROTEIN"/>
    <property type="match status" value="1"/>
</dbReference>
<evidence type="ECO:0000256" key="8">
    <source>
        <dbReference type="SAM" id="MobiDB-lite"/>
    </source>
</evidence>
<dbReference type="CDD" id="cd04220">
    <property type="entry name" value="Halocyanin"/>
    <property type="match status" value="2"/>
</dbReference>
<comment type="subcellular location">
    <subcellularLocation>
        <location evidence="1">Periplasm</location>
    </subcellularLocation>
</comment>
<dbReference type="GO" id="GO:0009055">
    <property type="term" value="F:electron transfer activity"/>
    <property type="evidence" value="ECO:0007669"/>
    <property type="project" value="InterPro"/>
</dbReference>
<feature type="binding site" evidence="7">
    <location>
        <position position="245"/>
    </location>
    <ligand>
        <name>Cu cation</name>
        <dbReference type="ChEBI" id="CHEBI:23378"/>
    </ligand>
</feature>
<feature type="compositionally biased region" description="Low complexity" evidence="8">
    <location>
        <begin position="27"/>
        <end position="59"/>
    </location>
</feature>
<keyword evidence="6 7" id="KW-0186">Copper</keyword>
<dbReference type="GO" id="GO:0005507">
    <property type="term" value="F:copper ion binding"/>
    <property type="evidence" value="ECO:0007669"/>
    <property type="project" value="InterPro"/>
</dbReference>
<feature type="region of interest" description="Disordered" evidence="8">
    <location>
        <begin position="26"/>
        <end position="77"/>
    </location>
</feature>
<evidence type="ECO:0000256" key="3">
    <source>
        <dbReference type="ARBA" id="ARBA00022723"/>
    </source>
</evidence>
<protein>
    <submittedName>
        <fullName evidence="10">Halocyanin domain-containing protein</fullName>
    </submittedName>
</protein>
<dbReference type="InterPro" id="IPR008972">
    <property type="entry name" value="Cupredoxin"/>
</dbReference>
<dbReference type="EMBL" id="JAMQOM010000003">
    <property type="protein sequence ID" value="MDS0221153.1"/>
    <property type="molecule type" value="Genomic_DNA"/>
</dbReference>
<dbReference type="InterPro" id="IPR052721">
    <property type="entry name" value="ET_Amicyanin"/>
</dbReference>
<evidence type="ECO:0000256" key="1">
    <source>
        <dbReference type="ARBA" id="ARBA00004418"/>
    </source>
</evidence>
<dbReference type="Pfam" id="PF00127">
    <property type="entry name" value="Copper-bind"/>
    <property type="match status" value="2"/>
</dbReference>
<name>A0AAE4EWA5_9EURY</name>
<dbReference type="Gene3D" id="2.60.40.420">
    <property type="entry name" value="Cupredoxins - blue copper proteins"/>
    <property type="match status" value="2"/>
</dbReference>
<feature type="binding site" evidence="7">
    <location>
        <position position="285"/>
    </location>
    <ligand>
        <name>Cu cation</name>
        <dbReference type="ChEBI" id="CHEBI:23378"/>
    </ligand>
</feature>
<dbReference type="GO" id="GO:0042597">
    <property type="term" value="C:periplasmic space"/>
    <property type="evidence" value="ECO:0007669"/>
    <property type="project" value="UniProtKB-SubCell"/>
</dbReference>
<reference evidence="10 11" key="1">
    <citation type="submission" date="2022-06" db="EMBL/GenBank/DDBJ databases">
        <title>Haloarcula sp. a new haloarchaeum isolate from saline soil.</title>
        <authorList>
            <person name="Strakova D."/>
            <person name="Galisteo C."/>
            <person name="Sanchez-Porro C."/>
            <person name="Ventosa A."/>
        </authorList>
    </citation>
    <scope>NUCLEOTIDE SEQUENCE [LARGE SCALE GENOMIC DNA]</scope>
    <source>
        <strain evidence="10 11">S1AR25-5A</strain>
    </source>
</reference>
<dbReference type="PANTHER" id="PTHR36507:SF1">
    <property type="entry name" value="BLL1555 PROTEIN"/>
    <property type="match status" value="1"/>
</dbReference>
<dbReference type="PROSITE" id="PS51318">
    <property type="entry name" value="TAT"/>
    <property type="match status" value="1"/>
</dbReference>
<evidence type="ECO:0000256" key="7">
    <source>
        <dbReference type="PIRSR" id="PIRSR602386-1"/>
    </source>
</evidence>
<keyword evidence="3 7" id="KW-0479">Metal-binding</keyword>
<evidence type="ECO:0000313" key="11">
    <source>
        <dbReference type="Proteomes" id="UP001253439"/>
    </source>
</evidence>
<dbReference type="RefSeq" id="WP_310895814.1">
    <property type="nucleotide sequence ID" value="NZ_JAMQOM010000003.1"/>
</dbReference>
<dbReference type="InterPro" id="IPR002386">
    <property type="entry name" value="Amicyanin/Pseudoazurin"/>
</dbReference>
<keyword evidence="5" id="KW-0249">Electron transport</keyword>
<evidence type="ECO:0000256" key="6">
    <source>
        <dbReference type="ARBA" id="ARBA00023008"/>
    </source>
</evidence>
<dbReference type="SUPFAM" id="SSF49503">
    <property type="entry name" value="Cupredoxins"/>
    <property type="match status" value="2"/>
</dbReference>
<dbReference type="InterPro" id="IPR000923">
    <property type="entry name" value="BlueCu_1"/>
</dbReference>
<dbReference type="PANTHER" id="PTHR36507">
    <property type="entry name" value="BLL1555 PROTEIN"/>
    <property type="match status" value="1"/>
</dbReference>
<dbReference type="AlphaFoldDB" id="A0AAE4EWA5"/>
<comment type="cofactor">
    <cofactor evidence="7">
        <name>Cu cation</name>
        <dbReference type="ChEBI" id="CHEBI:23378"/>
    </cofactor>
    <text evidence="7">Binds 1 copper ion per subunit.</text>
</comment>
<keyword evidence="11" id="KW-1185">Reference proteome</keyword>
<evidence type="ECO:0000256" key="2">
    <source>
        <dbReference type="ARBA" id="ARBA00022448"/>
    </source>
</evidence>
<gene>
    <name evidence="10" type="ORF">NDI54_07320</name>
</gene>
<feature type="domain" description="Blue (type 1) copper" evidence="9">
    <location>
        <begin position="91"/>
        <end position="172"/>
    </location>
</feature>
<feature type="domain" description="Blue (type 1) copper" evidence="9">
    <location>
        <begin position="212"/>
        <end position="297"/>
    </location>
</feature>
<organism evidence="10 11">
    <name type="scientific">Haloarcula terrestris</name>
    <dbReference type="NCBI Taxonomy" id="2950533"/>
    <lineage>
        <taxon>Archaea</taxon>
        <taxon>Methanobacteriati</taxon>
        <taxon>Methanobacteriota</taxon>
        <taxon>Stenosarchaea group</taxon>
        <taxon>Halobacteria</taxon>
        <taxon>Halobacteriales</taxon>
        <taxon>Haloarculaceae</taxon>
        <taxon>Haloarcula</taxon>
    </lineage>
</organism>
<sequence>MRPPSTRRQFLASTGLTALAVTAGCVSSGSTGSAGDSGNGTETTTPTPTETATPESTPESLDDWLDDANGYDGDPRQYGPAEQPAIMVGEETDDGLAFDPPVIEISPMTNVRWDWTGHGGQQNVVALDGTFDSGRTNAQPGTGYHYIFDEVGEYRYVSEPHRDEGMKGAVIVREQQSSGYPAVDNWLAATGNFDGTVTDQTGSAEATVVVGAEGNGGTFAFDPPALKISPETTVVWEWADNAGPHKIISKDDGPLDSGSVATDSDTTYEYTFAETGIYLYACAPHRGLGMKGAVVVE</sequence>
<accession>A0AAE4EWA5</accession>
<feature type="binding site" evidence="7">
    <location>
        <position position="290"/>
    </location>
    <ligand>
        <name>Cu cation</name>
        <dbReference type="ChEBI" id="CHEBI:23378"/>
    </ligand>
</feature>
<dbReference type="InterPro" id="IPR006311">
    <property type="entry name" value="TAT_signal"/>
</dbReference>
<evidence type="ECO:0000256" key="5">
    <source>
        <dbReference type="ARBA" id="ARBA00022982"/>
    </source>
</evidence>
<keyword evidence="2" id="KW-0813">Transport</keyword>
<dbReference type="PROSITE" id="PS00196">
    <property type="entry name" value="COPPER_BLUE"/>
    <property type="match status" value="1"/>
</dbReference>
<comment type="caution">
    <text evidence="10">The sequence shown here is derived from an EMBL/GenBank/DDBJ whole genome shotgun (WGS) entry which is preliminary data.</text>
</comment>
<dbReference type="InterPro" id="IPR017533">
    <property type="entry name" value="Halocyanin"/>
</dbReference>
<dbReference type="PRINTS" id="PR00155">
    <property type="entry name" value="AMICYANIN"/>
</dbReference>
<dbReference type="NCBIfam" id="TIGR03102">
    <property type="entry name" value="halo_cynanin"/>
    <property type="match status" value="2"/>
</dbReference>
<evidence type="ECO:0000256" key="4">
    <source>
        <dbReference type="ARBA" id="ARBA00022764"/>
    </source>
</evidence>
<evidence type="ECO:0000259" key="9">
    <source>
        <dbReference type="Pfam" id="PF00127"/>
    </source>
</evidence>
<feature type="binding site" evidence="7">
    <location>
        <position position="282"/>
    </location>
    <ligand>
        <name>Cu cation</name>
        <dbReference type="ChEBI" id="CHEBI:23378"/>
    </ligand>
</feature>
<evidence type="ECO:0000313" key="10">
    <source>
        <dbReference type="EMBL" id="MDS0221153.1"/>
    </source>
</evidence>